<feature type="chain" id="PRO_5033065790" description="Ion transport domain-containing protein" evidence="2">
    <location>
        <begin position="21"/>
        <end position="170"/>
    </location>
</feature>
<organism evidence="3 4">
    <name type="scientific">Adineta steineri</name>
    <dbReference type="NCBI Taxonomy" id="433720"/>
    <lineage>
        <taxon>Eukaryota</taxon>
        <taxon>Metazoa</taxon>
        <taxon>Spiralia</taxon>
        <taxon>Gnathifera</taxon>
        <taxon>Rotifera</taxon>
        <taxon>Eurotatoria</taxon>
        <taxon>Bdelloidea</taxon>
        <taxon>Adinetida</taxon>
        <taxon>Adinetidae</taxon>
        <taxon>Adineta</taxon>
    </lineage>
</organism>
<proteinExistence type="predicted"/>
<evidence type="ECO:0000256" key="1">
    <source>
        <dbReference type="SAM" id="Phobius"/>
    </source>
</evidence>
<keyword evidence="1" id="KW-1133">Transmembrane helix</keyword>
<dbReference type="EMBL" id="CAJOAY010009773">
    <property type="protein sequence ID" value="CAF4210373.1"/>
    <property type="molecule type" value="Genomic_DNA"/>
</dbReference>
<feature type="non-terminal residue" evidence="3">
    <location>
        <position position="170"/>
    </location>
</feature>
<dbReference type="GO" id="GO:0005886">
    <property type="term" value="C:plasma membrane"/>
    <property type="evidence" value="ECO:0007669"/>
    <property type="project" value="TreeGrafter"/>
</dbReference>
<feature type="signal peptide" evidence="2">
    <location>
        <begin position="1"/>
        <end position="20"/>
    </location>
</feature>
<feature type="transmembrane region" description="Helical" evidence="1">
    <location>
        <begin position="68"/>
        <end position="85"/>
    </location>
</feature>
<comment type="caution">
    <text evidence="3">The sequence shown here is derived from an EMBL/GenBank/DDBJ whole genome shotgun (WGS) entry which is preliminary data.</text>
</comment>
<dbReference type="GO" id="GO:0030001">
    <property type="term" value="P:metal ion transport"/>
    <property type="evidence" value="ECO:0007669"/>
    <property type="project" value="TreeGrafter"/>
</dbReference>
<keyword evidence="2" id="KW-0732">Signal</keyword>
<name>A0A820CPF0_9BILA</name>
<gene>
    <name evidence="3" type="ORF">OKA104_LOCUS41481</name>
</gene>
<keyword evidence="1" id="KW-0812">Transmembrane</keyword>
<sequence length="170" mass="19400">MTLIGFILFFIGLILRFTHADDENEFVAARVVWAIDVELWWLRSLAFIIVIPFLGPHLVAIGKMLKDLSFFMCIIAIVMAGYGVASRSMVYYSNPTLFNDTTTDTSFDGRSIFRQIIYPIYYLIYGEFGKELDDLDIEPDAAWSVATHVLLAIHMLFVNILLTNLLIAMF</sequence>
<feature type="transmembrane region" description="Helical" evidence="1">
    <location>
        <begin position="40"/>
        <end position="61"/>
    </location>
</feature>
<evidence type="ECO:0000313" key="4">
    <source>
        <dbReference type="Proteomes" id="UP000663881"/>
    </source>
</evidence>
<dbReference type="GO" id="GO:0005261">
    <property type="term" value="F:monoatomic cation channel activity"/>
    <property type="evidence" value="ECO:0007669"/>
    <property type="project" value="TreeGrafter"/>
</dbReference>
<dbReference type="AlphaFoldDB" id="A0A820CPF0"/>
<evidence type="ECO:0000256" key="2">
    <source>
        <dbReference type="SAM" id="SignalP"/>
    </source>
</evidence>
<dbReference type="PANTHER" id="PTHR13800">
    <property type="entry name" value="TRANSIENT RECEPTOR POTENTIAL CATION CHANNEL, SUBFAMILY M, MEMBER 6"/>
    <property type="match status" value="1"/>
</dbReference>
<dbReference type="Proteomes" id="UP000663881">
    <property type="component" value="Unassembled WGS sequence"/>
</dbReference>
<keyword evidence="1" id="KW-0472">Membrane</keyword>
<protein>
    <recommendedName>
        <fullName evidence="5">Ion transport domain-containing protein</fullName>
    </recommendedName>
</protein>
<evidence type="ECO:0008006" key="5">
    <source>
        <dbReference type="Google" id="ProtNLM"/>
    </source>
</evidence>
<evidence type="ECO:0000313" key="3">
    <source>
        <dbReference type="EMBL" id="CAF4210373.1"/>
    </source>
</evidence>
<dbReference type="InterPro" id="IPR050927">
    <property type="entry name" value="TRPM"/>
</dbReference>
<feature type="non-terminal residue" evidence="3">
    <location>
        <position position="1"/>
    </location>
</feature>
<feature type="transmembrane region" description="Helical" evidence="1">
    <location>
        <begin position="141"/>
        <end position="167"/>
    </location>
</feature>
<dbReference type="PANTHER" id="PTHR13800:SF1">
    <property type="entry name" value="TRANSIENT RECEPTOR POTENTIAL CATION CHANNEL TRPM"/>
    <property type="match status" value="1"/>
</dbReference>
<reference evidence="3" key="1">
    <citation type="submission" date="2021-02" db="EMBL/GenBank/DDBJ databases">
        <authorList>
            <person name="Nowell W R."/>
        </authorList>
    </citation>
    <scope>NUCLEOTIDE SEQUENCE</scope>
</reference>
<accession>A0A820CPF0</accession>